<dbReference type="Proteomes" id="UP000002892">
    <property type="component" value="Chromosome"/>
</dbReference>
<dbReference type="PANTHER" id="PTHR43630:SF2">
    <property type="entry name" value="GLYCOSYLTRANSFERASE"/>
    <property type="match status" value="1"/>
</dbReference>
<dbReference type="SMART" id="SM00028">
    <property type="entry name" value="TPR"/>
    <property type="match status" value="4"/>
</dbReference>
<evidence type="ECO:0000259" key="2">
    <source>
        <dbReference type="Pfam" id="PF00535"/>
    </source>
</evidence>
<dbReference type="KEGG" id="dai:Desaci_0598"/>
<dbReference type="AlphaFoldDB" id="I4D1I6"/>
<keyword evidence="1" id="KW-0802">TPR repeat</keyword>
<dbReference type="RefSeq" id="WP_014825672.1">
    <property type="nucleotide sequence ID" value="NC_018068.1"/>
</dbReference>
<dbReference type="OrthoDB" id="9815923at2"/>
<reference evidence="3 4" key="1">
    <citation type="journal article" date="2012" name="J. Bacteriol.">
        <title>Complete genome sequences of Desulfosporosinus orientis DSM765T, Desulfosporosinus youngiae DSM17734T, Desulfosporosinus meridiei DSM13257T, and Desulfosporosinus acidiphilus DSM22704T.</title>
        <authorList>
            <person name="Pester M."/>
            <person name="Brambilla E."/>
            <person name="Alazard D."/>
            <person name="Rattei T."/>
            <person name="Weinmaier T."/>
            <person name="Han J."/>
            <person name="Lucas S."/>
            <person name="Lapidus A."/>
            <person name="Cheng J.F."/>
            <person name="Goodwin L."/>
            <person name="Pitluck S."/>
            <person name="Peters L."/>
            <person name="Ovchinnikova G."/>
            <person name="Teshima H."/>
            <person name="Detter J.C."/>
            <person name="Han C.S."/>
            <person name="Tapia R."/>
            <person name="Land M.L."/>
            <person name="Hauser L."/>
            <person name="Kyrpides N.C."/>
            <person name="Ivanova N.N."/>
            <person name="Pagani I."/>
            <person name="Huntmann M."/>
            <person name="Wei C.L."/>
            <person name="Davenport K.W."/>
            <person name="Daligault H."/>
            <person name="Chain P.S."/>
            <person name="Chen A."/>
            <person name="Mavromatis K."/>
            <person name="Markowitz V."/>
            <person name="Szeto E."/>
            <person name="Mikhailova N."/>
            <person name="Pati A."/>
            <person name="Wagner M."/>
            <person name="Woyke T."/>
            <person name="Ollivier B."/>
            <person name="Klenk H.P."/>
            <person name="Spring S."/>
            <person name="Loy A."/>
        </authorList>
    </citation>
    <scope>NUCLEOTIDE SEQUENCE [LARGE SCALE GENOMIC DNA]</scope>
    <source>
        <strain evidence="4">DSM 22704 / JCM 16185 / SJ4</strain>
    </source>
</reference>
<gene>
    <name evidence="3" type="ordered locus">Desaci_0598</name>
</gene>
<dbReference type="InterPro" id="IPR029044">
    <property type="entry name" value="Nucleotide-diphossugar_trans"/>
</dbReference>
<dbReference type="Pfam" id="PF00535">
    <property type="entry name" value="Glycos_transf_2"/>
    <property type="match status" value="1"/>
</dbReference>
<dbReference type="InterPro" id="IPR011990">
    <property type="entry name" value="TPR-like_helical_dom_sf"/>
</dbReference>
<dbReference type="HOGENOM" id="CLU_023736_1_0_9"/>
<evidence type="ECO:0000313" key="4">
    <source>
        <dbReference type="Proteomes" id="UP000002892"/>
    </source>
</evidence>
<dbReference type="PROSITE" id="PS50005">
    <property type="entry name" value="TPR"/>
    <property type="match status" value="1"/>
</dbReference>
<protein>
    <submittedName>
        <fullName evidence="3">Glycosyl transferase</fullName>
    </submittedName>
</protein>
<dbReference type="EMBL" id="CP003639">
    <property type="protein sequence ID" value="AFM39660.1"/>
    <property type="molecule type" value="Genomic_DNA"/>
</dbReference>
<dbReference type="STRING" id="646529.Desaci_0598"/>
<dbReference type="eggNOG" id="COG0457">
    <property type="taxonomic scope" value="Bacteria"/>
</dbReference>
<proteinExistence type="predicted"/>
<dbReference type="eggNOG" id="COG0463">
    <property type="taxonomic scope" value="Bacteria"/>
</dbReference>
<dbReference type="SUPFAM" id="SSF48452">
    <property type="entry name" value="TPR-like"/>
    <property type="match status" value="2"/>
</dbReference>
<dbReference type="InterPro" id="IPR001173">
    <property type="entry name" value="Glyco_trans_2-like"/>
</dbReference>
<sequence length="594" mass="67901">MKPKISLTMIVRDEAAFLAECLEHVRHEVDEIIIVDTGSTDQTLTIAQRFTDQIYTFSWTGDFSAARNFALQQAAGDWILSLDADEIIQGEPGSLRMLIRDAGDKEAFLLPLHNPISNSTGEFNTFYVIRIFKNNDLYRYVGKIHEQVSIPDPEKVGLAQSPLIEHKPLPLRVQHKKRNRNLRLLLQASKENPLNPFLQYYLGVEWLMLGKGSYALPLLQKAYRSLGDENLLFRAPALKYLILCLRELGKPDEAFCLCLEASLSYPIYTDIFYFGGILLEEMGEYLAALKWFNHALLCGSPPALFSHLTGSESFLAHYHLGFCYEKLDKKAEAFNAYVTALDTNPKYPYPLYPLILILLSEKGPANCYQILAQKGYLANPILCLTAANLFYLSGHVEEAFLCLDSNRECFLEDKRFLLDLGKYCIYSGRLNMGLNLLRQIPKNSSYFSSAQTLSIIALIFLGNYPEAKLSAIHLWRNPLNRGEAFILLSIIRNIVQDNKGTIQPDLPNIRERETIPMATELYQDYLRYLNHPSSRKSPNHFVQRWGEALETLLKSSENGLSFLLRGYDQRLENLKQNFIKIFGSEWRVNEYVNC</sequence>
<feature type="domain" description="Glycosyltransferase 2-like" evidence="2">
    <location>
        <begin position="7"/>
        <end position="104"/>
    </location>
</feature>
<dbReference type="Gene3D" id="3.90.550.10">
    <property type="entry name" value="Spore Coat Polysaccharide Biosynthesis Protein SpsA, Chain A"/>
    <property type="match status" value="1"/>
</dbReference>
<organism evidence="3 4">
    <name type="scientific">Desulfosporosinus acidiphilus (strain DSM 22704 / JCM 16185 / SJ4)</name>
    <dbReference type="NCBI Taxonomy" id="646529"/>
    <lineage>
        <taxon>Bacteria</taxon>
        <taxon>Bacillati</taxon>
        <taxon>Bacillota</taxon>
        <taxon>Clostridia</taxon>
        <taxon>Eubacteriales</taxon>
        <taxon>Desulfitobacteriaceae</taxon>
        <taxon>Desulfosporosinus</taxon>
    </lineage>
</organism>
<keyword evidence="3" id="KW-0808">Transferase</keyword>
<name>I4D1I6_DESAJ</name>
<evidence type="ECO:0000313" key="3">
    <source>
        <dbReference type="EMBL" id="AFM39660.1"/>
    </source>
</evidence>
<dbReference type="Gene3D" id="1.25.40.10">
    <property type="entry name" value="Tetratricopeptide repeat domain"/>
    <property type="match status" value="1"/>
</dbReference>
<accession>I4D1I6</accession>
<feature type="repeat" description="TPR" evidence="1">
    <location>
        <begin position="314"/>
        <end position="347"/>
    </location>
</feature>
<evidence type="ECO:0000256" key="1">
    <source>
        <dbReference type="PROSITE-ProRule" id="PRU00339"/>
    </source>
</evidence>
<dbReference type="PANTHER" id="PTHR43630">
    <property type="entry name" value="POLY-BETA-1,6-N-ACETYL-D-GLUCOSAMINE SYNTHASE"/>
    <property type="match status" value="1"/>
</dbReference>
<dbReference type="CDD" id="cd02511">
    <property type="entry name" value="Beta4Glucosyltransferase"/>
    <property type="match status" value="1"/>
</dbReference>
<dbReference type="GO" id="GO:0016740">
    <property type="term" value="F:transferase activity"/>
    <property type="evidence" value="ECO:0007669"/>
    <property type="project" value="UniProtKB-KW"/>
</dbReference>
<dbReference type="SUPFAM" id="SSF53448">
    <property type="entry name" value="Nucleotide-diphospho-sugar transferases"/>
    <property type="match status" value="1"/>
</dbReference>
<dbReference type="InterPro" id="IPR019734">
    <property type="entry name" value="TPR_rpt"/>
</dbReference>
<keyword evidence="4" id="KW-1185">Reference proteome</keyword>